<keyword evidence="1" id="KW-0812">Transmembrane</keyword>
<reference evidence="4" key="1">
    <citation type="journal article" date="2017" name="Plant J.">
        <title>The pomegranate (Punica granatum L.) genome and the genomics of punicalagin biosynthesis.</title>
        <authorList>
            <person name="Qin G."/>
            <person name="Xu C."/>
            <person name="Ming R."/>
            <person name="Tang H."/>
            <person name="Guyot R."/>
            <person name="Kramer E.M."/>
            <person name="Hu Y."/>
            <person name="Yi X."/>
            <person name="Qi Y."/>
            <person name="Xu X."/>
            <person name="Gao Z."/>
            <person name="Pan H."/>
            <person name="Jian J."/>
            <person name="Tian Y."/>
            <person name="Yue Z."/>
            <person name="Xu Y."/>
        </authorList>
    </citation>
    <scope>NUCLEOTIDE SEQUENCE [LARGE SCALE GENOMIC DNA]</scope>
    <source>
        <strain evidence="4">cv. Dabenzi</strain>
    </source>
</reference>
<reference evidence="3 5" key="3">
    <citation type="submission" date="2017-11" db="EMBL/GenBank/DDBJ databases">
        <title>De-novo sequencing of pomegranate (Punica granatum L.) genome.</title>
        <authorList>
            <person name="Akparov Z."/>
            <person name="Amiraslanov A."/>
            <person name="Hajiyeva S."/>
            <person name="Abbasov M."/>
            <person name="Kaur K."/>
            <person name="Hamwieh A."/>
            <person name="Solovyev V."/>
            <person name="Salamov A."/>
            <person name="Braich B."/>
            <person name="Kosarev P."/>
            <person name="Mahmoud A."/>
            <person name="Hajiyev E."/>
            <person name="Babayeva S."/>
            <person name="Izzatullayeva V."/>
            <person name="Mammadov A."/>
            <person name="Mammadov A."/>
            <person name="Sharifova S."/>
            <person name="Ojaghi J."/>
            <person name="Eynullazada K."/>
            <person name="Bayramov B."/>
            <person name="Abdulazimova A."/>
            <person name="Shahmuradov I."/>
        </authorList>
    </citation>
    <scope>NUCLEOTIDE SEQUENCE [LARGE SCALE GENOMIC DNA]</scope>
    <source>
        <strain evidence="3">AG2017</strain>
        <strain evidence="5">cv. AG2017</strain>
        <tissue evidence="3">Leaf</tissue>
    </source>
</reference>
<dbReference type="PANTHER" id="PTHR10811">
    <property type="entry name" value="FRINGE-RELATED"/>
    <property type="match status" value="1"/>
</dbReference>
<dbReference type="EMBL" id="PGOL01003181">
    <property type="protein sequence ID" value="PKI42378.1"/>
    <property type="molecule type" value="Genomic_DNA"/>
</dbReference>
<dbReference type="EMBL" id="MTKT01002440">
    <property type="protein sequence ID" value="OWM79837.1"/>
    <property type="molecule type" value="Genomic_DNA"/>
</dbReference>
<name>A0A218X4B7_PUNGR</name>
<reference evidence="2" key="2">
    <citation type="submission" date="2017-06" db="EMBL/GenBank/DDBJ databases">
        <title>The pomegranate genome and the genomics of punicalagin biosynthesis.</title>
        <authorList>
            <person name="Xu C."/>
        </authorList>
    </citation>
    <scope>NUCLEOTIDE SEQUENCE [LARGE SCALE GENOMIC DNA]</scope>
    <source>
        <tissue evidence="2">Fresh leaf</tissue>
    </source>
</reference>
<evidence type="ECO:0000256" key="1">
    <source>
        <dbReference type="SAM" id="Phobius"/>
    </source>
</evidence>
<dbReference type="FunFam" id="3.90.550.50:FF:000006">
    <property type="entry name" value="Fringe-related protein-like"/>
    <property type="match status" value="1"/>
</dbReference>
<evidence type="ECO:0000313" key="2">
    <source>
        <dbReference type="EMBL" id="OWM79837.1"/>
    </source>
</evidence>
<dbReference type="Proteomes" id="UP000197138">
    <property type="component" value="Unassembled WGS sequence"/>
</dbReference>
<organism evidence="2 4">
    <name type="scientific">Punica granatum</name>
    <name type="common">Pomegranate</name>
    <dbReference type="NCBI Taxonomy" id="22663"/>
    <lineage>
        <taxon>Eukaryota</taxon>
        <taxon>Viridiplantae</taxon>
        <taxon>Streptophyta</taxon>
        <taxon>Embryophyta</taxon>
        <taxon>Tracheophyta</taxon>
        <taxon>Spermatophyta</taxon>
        <taxon>Magnoliopsida</taxon>
        <taxon>eudicotyledons</taxon>
        <taxon>Gunneridae</taxon>
        <taxon>Pentapetalae</taxon>
        <taxon>rosids</taxon>
        <taxon>malvids</taxon>
        <taxon>Myrtales</taxon>
        <taxon>Lythraceae</taxon>
        <taxon>Punica</taxon>
    </lineage>
</organism>
<dbReference type="InterPro" id="IPR006740">
    <property type="entry name" value="DUF604"/>
</dbReference>
<sequence length="472" mass="53617">MQPPLSSAKHHASSRLVNIFLILSSMIIVYLLVSMFVVFTSKNVLVYFSEQEPSGQTSLDHVVFGIVSSRNSWPDSKEFVKLWWRPQQMGGCVFLESFPLDWDLYNDTDSLPPLCISGDTSRFRYSHRGGSQWAIRAARAVSEIMALNRSNAQWYVFGDEDTIFFPNNLVKTLSKYDHRLWYYIGASSENFEQNRAFGFGMAFGGAGFAVSSSLAGVLAKVLDSCLERYPHLYGGDSRVYSCIAELGIGMTHEPGFHQFDVRGDAFGLLAAHPVTPLVSIHNLPAIDPIFPNKTTAEALEHFFKAVEADPERILQQTICYDRWFSWTISVSWGYAVQVFPRHLFLPDATQVQETFKPWKGGNVFGESYTLDTRKLHPDPCGRSTIFFFDQVYADHDGIKSTYKKSPDNCPYDATSPKYVEEIRVYSDKLDLSVQQLQAPRRHCCDLLPSSNNKVFDIAIRQCKEEELMYMHL</sequence>
<dbReference type="OrthoDB" id="421979at2759"/>
<protein>
    <submittedName>
        <fullName evidence="2">Uncharacterized protein</fullName>
    </submittedName>
</protein>
<proteinExistence type="predicted"/>
<feature type="transmembrane region" description="Helical" evidence="1">
    <location>
        <begin position="16"/>
        <end position="39"/>
    </location>
</feature>
<accession>A0A218X4B7</accession>
<dbReference type="AlphaFoldDB" id="A0A218X4B7"/>
<dbReference type="STRING" id="22663.A0A218X4B7"/>
<keyword evidence="1" id="KW-1133">Transmembrane helix</keyword>
<keyword evidence="1" id="KW-0472">Membrane</keyword>
<keyword evidence="5" id="KW-1185">Reference proteome</keyword>
<evidence type="ECO:0000313" key="5">
    <source>
        <dbReference type="Proteomes" id="UP000233551"/>
    </source>
</evidence>
<evidence type="ECO:0000313" key="4">
    <source>
        <dbReference type="Proteomes" id="UP000197138"/>
    </source>
</evidence>
<gene>
    <name evidence="2" type="ORF">CDL15_Pgr023249</name>
    <name evidence="3" type="ORF">CRG98_037220</name>
</gene>
<comment type="caution">
    <text evidence="2">The sequence shown here is derived from an EMBL/GenBank/DDBJ whole genome shotgun (WGS) entry which is preliminary data.</text>
</comment>
<dbReference type="GeneID" id="116204742"/>
<dbReference type="Proteomes" id="UP000233551">
    <property type="component" value="Unassembled WGS sequence"/>
</dbReference>
<dbReference type="Gene3D" id="3.90.550.50">
    <property type="match status" value="1"/>
</dbReference>
<dbReference type="Pfam" id="PF04646">
    <property type="entry name" value="DUF604"/>
    <property type="match status" value="1"/>
</dbReference>
<evidence type="ECO:0000313" key="3">
    <source>
        <dbReference type="EMBL" id="PKI42378.1"/>
    </source>
</evidence>